<reference evidence="1 2" key="1">
    <citation type="submission" date="2018-07" db="EMBL/GenBank/DDBJ databases">
        <title>Genome analysis of Larkinella rosea.</title>
        <authorList>
            <person name="Zhou Z."/>
            <person name="Wang G."/>
        </authorList>
    </citation>
    <scope>NUCLEOTIDE SEQUENCE [LARGE SCALE GENOMIC DNA]</scope>
    <source>
        <strain evidence="2">zzj9</strain>
    </source>
</reference>
<proteinExistence type="predicted"/>
<evidence type="ECO:0000313" key="2">
    <source>
        <dbReference type="Proteomes" id="UP000253383"/>
    </source>
</evidence>
<sequence>MLLSSTRFGQLLIEGKIINRSTKAPIPYANIGIANSNEGDSFSSSSHLLIYPDDNLVIAFLANSQDGAAFDLQRIGELFYKK</sequence>
<organism evidence="1 2">
    <name type="scientific">Larkinella punicea</name>
    <dbReference type="NCBI Taxonomy" id="2315727"/>
    <lineage>
        <taxon>Bacteria</taxon>
        <taxon>Pseudomonadati</taxon>
        <taxon>Bacteroidota</taxon>
        <taxon>Cytophagia</taxon>
        <taxon>Cytophagales</taxon>
        <taxon>Spirosomataceae</taxon>
        <taxon>Larkinella</taxon>
    </lineage>
</organism>
<dbReference type="AlphaFoldDB" id="A0A368JGY7"/>
<name>A0A368JGY7_9BACT</name>
<dbReference type="EMBL" id="QOWE01000023">
    <property type="protein sequence ID" value="RCR66917.1"/>
    <property type="molecule type" value="Genomic_DNA"/>
</dbReference>
<evidence type="ECO:0008006" key="3">
    <source>
        <dbReference type="Google" id="ProtNLM"/>
    </source>
</evidence>
<keyword evidence="2" id="KW-1185">Reference proteome</keyword>
<evidence type="ECO:0000313" key="1">
    <source>
        <dbReference type="EMBL" id="RCR66917.1"/>
    </source>
</evidence>
<gene>
    <name evidence="1" type="ORF">DUE52_24260</name>
</gene>
<comment type="caution">
    <text evidence="1">The sequence shown here is derived from an EMBL/GenBank/DDBJ whole genome shotgun (WGS) entry which is preliminary data.</text>
</comment>
<accession>A0A368JGY7</accession>
<protein>
    <recommendedName>
        <fullName evidence="3">Beta-lactamase-related domain-containing protein</fullName>
    </recommendedName>
</protein>
<dbReference type="Proteomes" id="UP000253383">
    <property type="component" value="Unassembled WGS sequence"/>
</dbReference>